<feature type="transmembrane region" description="Helical" evidence="1">
    <location>
        <begin position="445"/>
        <end position="466"/>
    </location>
</feature>
<dbReference type="RefSeq" id="WP_376836750.1">
    <property type="nucleotide sequence ID" value="NZ_JBHLSW010000012.1"/>
</dbReference>
<dbReference type="EMBL" id="JBHLSW010000012">
    <property type="protein sequence ID" value="MFC0634690.1"/>
    <property type="molecule type" value="Genomic_DNA"/>
</dbReference>
<organism evidence="2 3">
    <name type="scientific">Brevundimonas balnearis</name>
    <dbReference type="NCBI Taxonomy" id="1572858"/>
    <lineage>
        <taxon>Bacteria</taxon>
        <taxon>Pseudomonadati</taxon>
        <taxon>Pseudomonadota</taxon>
        <taxon>Alphaproteobacteria</taxon>
        <taxon>Caulobacterales</taxon>
        <taxon>Caulobacteraceae</taxon>
        <taxon>Brevundimonas</taxon>
    </lineage>
</organism>
<keyword evidence="1" id="KW-0472">Membrane</keyword>
<keyword evidence="1" id="KW-1133">Transmembrane helix</keyword>
<dbReference type="Proteomes" id="UP001589906">
    <property type="component" value="Unassembled WGS sequence"/>
</dbReference>
<name>A0ABV6R4Z7_9CAUL</name>
<feature type="transmembrane region" description="Helical" evidence="1">
    <location>
        <begin position="421"/>
        <end position="439"/>
    </location>
</feature>
<accession>A0ABV6R4Z7</accession>
<sequence>MLAGHSGLGLAFAALIYLVCFSGVPAVFVAELEQWEQPRQPTVTYASDAAVTRAAEEGLARARALGADHSLQLFLPTEDVARLRVRAVGDDGTDHAWYADENGALTEGVSTPFSDFVAHFHADLHLPEPWGAYLVGLTGVALLSSLISGVLSHPRVFRDAFHLRWGGAKRLQEADLHNRISIWGLPFHIAVSLTGAFLGLAGLIVTVLAFAAYDGDAGKAVEAVLGPQPGPSEAPAPLPDIAAIRARVLAMSPGAEGLFVIIEHPGTEGQVMTYDAIAPGHLAAAERYHFEGDGTFIRTAGGADGPMGMQIFAAMSPLHFGTFGGLAVKIAYGLLGLGLCVVTSSGVAIWLARRRDKGRPAPRWERIWIATVWSQPLAYGAVALAVVGFGLSPVAAWWTATAIAVVWGATRRDAGDTSRQLRLTGGIALAIGGLVPLLTQAAFTPIPVAVGVTILAFACALGVSSLGKAGSPPSRETANV</sequence>
<feature type="transmembrane region" description="Helical" evidence="1">
    <location>
        <begin position="391"/>
        <end position="409"/>
    </location>
</feature>
<feature type="transmembrane region" description="Helical" evidence="1">
    <location>
        <begin position="330"/>
        <end position="352"/>
    </location>
</feature>
<feature type="transmembrane region" description="Helical" evidence="1">
    <location>
        <begin position="7"/>
        <end position="30"/>
    </location>
</feature>
<dbReference type="InterPro" id="IPR005625">
    <property type="entry name" value="PepSY-ass_TM"/>
</dbReference>
<dbReference type="Pfam" id="PF03929">
    <property type="entry name" value="PepSY_TM"/>
    <property type="match status" value="1"/>
</dbReference>
<dbReference type="PANTHER" id="PTHR34219:SF3">
    <property type="entry name" value="BLL7967 PROTEIN"/>
    <property type="match status" value="1"/>
</dbReference>
<evidence type="ECO:0000256" key="1">
    <source>
        <dbReference type="SAM" id="Phobius"/>
    </source>
</evidence>
<keyword evidence="3" id="KW-1185">Reference proteome</keyword>
<reference evidence="2 3" key="1">
    <citation type="submission" date="2024-09" db="EMBL/GenBank/DDBJ databases">
        <authorList>
            <person name="Sun Q."/>
            <person name="Mori K."/>
        </authorList>
    </citation>
    <scope>NUCLEOTIDE SEQUENCE [LARGE SCALE GENOMIC DNA]</scope>
    <source>
        <strain evidence="2 3">NCAIM B.02621</strain>
    </source>
</reference>
<dbReference type="PANTHER" id="PTHR34219">
    <property type="entry name" value="IRON-REGULATED INNER MEMBRANE PROTEIN-RELATED"/>
    <property type="match status" value="1"/>
</dbReference>
<proteinExistence type="predicted"/>
<feature type="transmembrane region" description="Helical" evidence="1">
    <location>
        <begin position="130"/>
        <end position="151"/>
    </location>
</feature>
<gene>
    <name evidence="2" type="ORF">ACFFGE_12490</name>
</gene>
<keyword evidence="1" id="KW-0812">Transmembrane</keyword>
<protein>
    <submittedName>
        <fullName evidence="2">PepSY-associated TM helix domain-containing protein</fullName>
    </submittedName>
</protein>
<comment type="caution">
    <text evidence="2">The sequence shown here is derived from an EMBL/GenBank/DDBJ whole genome shotgun (WGS) entry which is preliminary data.</text>
</comment>
<evidence type="ECO:0000313" key="2">
    <source>
        <dbReference type="EMBL" id="MFC0634690.1"/>
    </source>
</evidence>
<evidence type="ECO:0000313" key="3">
    <source>
        <dbReference type="Proteomes" id="UP001589906"/>
    </source>
</evidence>
<feature type="transmembrane region" description="Helical" evidence="1">
    <location>
        <begin position="189"/>
        <end position="213"/>
    </location>
</feature>